<proteinExistence type="predicted"/>
<name>A0A5C3QP03_9AGAR</name>
<dbReference type="InterPro" id="IPR036864">
    <property type="entry name" value="Zn2-C6_fun-type_DNA-bd_sf"/>
</dbReference>
<dbReference type="AlphaFoldDB" id="A0A5C3QP03"/>
<evidence type="ECO:0000313" key="5">
    <source>
        <dbReference type="EMBL" id="TFL03098.1"/>
    </source>
</evidence>
<sequence length="957" mass="106876">MPILSPTTTTSNGGSYSSEPGPSSPRETNAAPVSTPKPDTFLPRRKLVRACDVCRRKKIRCDGRQIPGSRCTHCIETKKECTYNEQAQKRPPPPGYVEDLERRYSKAQRLLSRLMTSTELKSELDRMDVDSSAHSRSPERIAHRLTDSLTLPYEHHEIHSYASSVSPTHAEGESLADEDANVVLPDRLSLLHVSNGRIYGKSSGAALVQTVLDLKAEPHNAEDEPEKNWGSNKGSEGSRRSPETGSQASEKKPYVWVTHAWEQVKLPELPLPELVFPEDDLVEILVDLYFDHVHLITPLLHRSSVLRGILARDYRRDHEFGAVVLAVCAVSARFCKDPRVTSAGGANASIPAGYEWFTQVQSMQRSVISRTDVCHLQVLCLTAQYFAGISAPQAAWVVLGLGLRVAQDMGAHRRKTYTTGPLTPEKELLRRAWWVMMYLDRSLSSSLGRSCAVQDEDFDLGLPIDCDDEYWEHPDPNQAWKQPQGKPSKMAYFISALKLNHILATALRTIYSINKSKMVLGFVGEDWEKHIVYELDAALNKWIDSVPKHLRWNPECQDVHTYRQSVTLYGNYYLNQILIHRPFISSPKRYSTLSLPSLAICTNAARSCSQILDPKDPRCPDAMINLQMPVFTAAVVLLLNIWGGKKHALTPDPMKEMIDVYRCMEMLKICEKSFVFAGRLRDIIRALAAVGNLPLLASPELSSALIEPLSNHHEPPHLREPPQEKLPAKMLYPHGFEYERSPHSTSAFPPPPAPNSYSNGDTHPPPHPAHYAHMHNQFTTLPLYTNDLARLPLFGQVGGGGSGSPGTSSSMPAWSIPPPLPPPTRQSPDMQAPSPTEFDLLCTPITSTSDYRLAYEQNGTGVGDGMTPPSFDHSREQYERLQHQAQQRRGDESALRWEDGARPGGSGRESRMAIDQDTMHMWSNTPSSFELGDWETYLTTFKELLGSAERSVNGGEQ</sequence>
<feature type="compositionally biased region" description="Low complexity" evidence="3">
    <location>
        <begin position="805"/>
        <end position="814"/>
    </location>
</feature>
<dbReference type="PROSITE" id="PS50048">
    <property type="entry name" value="ZN2_CY6_FUNGAL_2"/>
    <property type="match status" value="1"/>
</dbReference>
<feature type="region of interest" description="Disordered" evidence="3">
    <location>
        <begin position="796"/>
        <end position="832"/>
    </location>
</feature>
<feature type="region of interest" description="Disordered" evidence="3">
    <location>
        <begin position="883"/>
        <end position="910"/>
    </location>
</feature>
<dbReference type="Proteomes" id="UP000305067">
    <property type="component" value="Unassembled WGS sequence"/>
</dbReference>
<dbReference type="CDD" id="cd12148">
    <property type="entry name" value="fungal_TF_MHR"/>
    <property type="match status" value="1"/>
</dbReference>
<feature type="compositionally biased region" description="Pro residues" evidence="3">
    <location>
        <begin position="815"/>
        <end position="825"/>
    </location>
</feature>
<protein>
    <submittedName>
        <fullName evidence="5">Fungal-specific transcription factor domain-containing protein</fullName>
    </submittedName>
</protein>
<feature type="domain" description="Zn(2)-C6 fungal-type" evidence="4">
    <location>
        <begin position="50"/>
        <end position="83"/>
    </location>
</feature>
<feature type="compositionally biased region" description="Low complexity" evidence="3">
    <location>
        <begin position="1"/>
        <end position="25"/>
    </location>
</feature>
<evidence type="ECO:0000259" key="4">
    <source>
        <dbReference type="PROSITE" id="PS50048"/>
    </source>
</evidence>
<dbReference type="GO" id="GO:0000981">
    <property type="term" value="F:DNA-binding transcription factor activity, RNA polymerase II-specific"/>
    <property type="evidence" value="ECO:0007669"/>
    <property type="project" value="InterPro"/>
</dbReference>
<dbReference type="SMART" id="SM00906">
    <property type="entry name" value="Fungal_trans"/>
    <property type="match status" value="1"/>
</dbReference>
<dbReference type="SMART" id="SM00066">
    <property type="entry name" value="GAL4"/>
    <property type="match status" value="1"/>
</dbReference>
<dbReference type="GO" id="GO:0006351">
    <property type="term" value="P:DNA-templated transcription"/>
    <property type="evidence" value="ECO:0007669"/>
    <property type="project" value="InterPro"/>
</dbReference>
<evidence type="ECO:0000256" key="2">
    <source>
        <dbReference type="ARBA" id="ARBA00023242"/>
    </source>
</evidence>
<evidence type="ECO:0000313" key="6">
    <source>
        <dbReference type="Proteomes" id="UP000305067"/>
    </source>
</evidence>
<organism evidence="5 6">
    <name type="scientific">Pterulicium gracile</name>
    <dbReference type="NCBI Taxonomy" id="1884261"/>
    <lineage>
        <taxon>Eukaryota</taxon>
        <taxon>Fungi</taxon>
        <taxon>Dikarya</taxon>
        <taxon>Basidiomycota</taxon>
        <taxon>Agaricomycotina</taxon>
        <taxon>Agaricomycetes</taxon>
        <taxon>Agaricomycetidae</taxon>
        <taxon>Agaricales</taxon>
        <taxon>Pleurotineae</taxon>
        <taxon>Pterulaceae</taxon>
        <taxon>Pterulicium</taxon>
    </lineage>
</organism>
<keyword evidence="1" id="KW-0479">Metal-binding</keyword>
<feature type="region of interest" description="Disordered" evidence="3">
    <location>
        <begin position="1"/>
        <end position="41"/>
    </location>
</feature>
<gene>
    <name evidence="5" type="ORF">BDV98DRAFT_527615</name>
</gene>
<evidence type="ECO:0000256" key="3">
    <source>
        <dbReference type="SAM" id="MobiDB-lite"/>
    </source>
</evidence>
<dbReference type="GO" id="GO:0008270">
    <property type="term" value="F:zinc ion binding"/>
    <property type="evidence" value="ECO:0007669"/>
    <property type="project" value="InterPro"/>
</dbReference>
<dbReference type="Pfam" id="PF00172">
    <property type="entry name" value="Zn_clus"/>
    <property type="match status" value="1"/>
</dbReference>
<dbReference type="InterPro" id="IPR050987">
    <property type="entry name" value="AtrR-like"/>
</dbReference>
<dbReference type="PANTHER" id="PTHR46910:SF38">
    <property type="entry name" value="ZN(2)-C6 FUNGAL-TYPE DOMAIN-CONTAINING PROTEIN"/>
    <property type="match status" value="1"/>
</dbReference>
<evidence type="ECO:0000256" key="1">
    <source>
        <dbReference type="ARBA" id="ARBA00022723"/>
    </source>
</evidence>
<feature type="region of interest" description="Disordered" evidence="3">
    <location>
        <begin position="740"/>
        <end position="772"/>
    </location>
</feature>
<feature type="compositionally biased region" description="Basic and acidic residues" evidence="3">
    <location>
        <begin position="883"/>
        <end position="901"/>
    </location>
</feature>
<dbReference type="SUPFAM" id="SSF57701">
    <property type="entry name" value="Zn2/Cys6 DNA-binding domain"/>
    <property type="match status" value="1"/>
</dbReference>
<dbReference type="EMBL" id="ML178821">
    <property type="protein sequence ID" value="TFL03098.1"/>
    <property type="molecule type" value="Genomic_DNA"/>
</dbReference>
<keyword evidence="2" id="KW-0539">Nucleus</keyword>
<dbReference type="STRING" id="1884261.A0A5C3QP03"/>
<dbReference type="CDD" id="cd00067">
    <property type="entry name" value="GAL4"/>
    <property type="match status" value="1"/>
</dbReference>
<accession>A0A5C3QP03</accession>
<dbReference type="InterPro" id="IPR001138">
    <property type="entry name" value="Zn2Cys6_DnaBD"/>
</dbReference>
<dbReference type="GO" id="GO:0003677">
    <property type="term" value="F:DNA binding"/>
    <property type="evidence" value="ECO:0007669"/>
    <property type="project" value="InterPro"/>
</dbReference>
<dbReference type="OrthoDB" id="4456959at2759"/>
<dbReference type="PANTHER" id="PTHR46910">
    <property type="entry name" value="TRANSCRIPTION FACTOR PDR1"/>
    <property type="match status" value="1"/>
</dbReference>
<dbReference type="Gene3D" id="4.10.240.10">
    <property type="entry name" value="Zn(2)-C6 fungal-type DNA-binding domain"/>
    <property type="match status" value="1"/>
</dbReference>
<reference evidence="5 6" key="1">
    <citation type="journal article" date="2019" name="Nat. Ecol. Evol.">
        <title>Megaphylogeny resolves global patterns of mushroom evolution.</title>
        <authorList>
            <person name="Varga T."/>
            <person name="Krizsan K."/>
            <person name="Foldi C."/>
            <person name="Dima B."/>
            <person name="Sanchez-Garcia M."/>
            <person name="Sanchez-Ramirez S."/>
            <person name="Szollosi G.J."/>
            <person name="Szarkandi J.G."/>
            <person name="Papp V."/>
            <person name="Albert L."/>
            <person name="Andreopoulos W."/>
            <person name="Angelini C."/>
            <person name="Antonin V."/>
            <person name="Barry K.W."/>
            <person name="Bougher N.L."/>
            <person name="Buchanan P."/>
            <person name="Buyck B."/>
            <person name="Bense V."/>
            <person name="Catcheside P."/>
            <person name="Chovatia M."/>
            <person name="Cooper J."/>
            <person name="Damon W."/>
            <person name="Desjardin D."/>
            <person name="Finy P."/>
            <person name="Geml J."/>
            <person name="Haridas S."/>
            <person name="Hughes K."/>
            <person name="Justo A."/>
            <person name="Karasinski D."/>
            <person name="Kautmanova I."/>
            <person name="Kiss B."/>
            <person name="Kocsube S."/>
            <person name="Kotiranta H."/>
            <person name="LaButti K.M."/>
            <person name="Lechner B.E."/>
            <person name="Liimatainen K."/>
            <person name="Lipzen A."/>
            <person name="Lukacs Z."/>
            <person name="Mihaltcheva S."/>
            <person name="Morgado L.N."/>
            <person name="Niskanen T."/>
            <person name="Noordeloos M.E."/>
            <person name="Ohm R.A."/>
            <person name="Ortiz-Santana B."/>
            <person name="Ovrebo C."/>
            <person name="Racz N."/>
            <person name="Riley R."/>
            <person name="Savchenko A."/>
            <person name="Shiryaev A."/>
            <person name="Soop K."/>
            <person name="Spirin V."/>
            <person name="Szebenyi C."/>
            <person name="Tomsovsky M."/>
            <person name="Tulloss R.E."/>
            <person name="Uehling J."/>
            <person name="Grigoriev I.V."/>
            <person name="Vagvolgyi C."/>
            <person name="Papp T."/>
            <person name="Martin F.M."/>
            <person name="Miettinen O."/>
            <person name="Hibbett D.S."/>
            <person name="Nagy L.G."/>
        </authorList>
    </citation>
    <scope>NUCLEOTIDE SEQUENCE [LARGE SCALE GENOMIC DNA]</scope>
    <source>
        <strain evidence="5 6">CBS 309.79</strain>
    </source>
</reference>
<feature type="region of interest" description="Disordered" evidence="3">
    <location>
        <begin position="217"/>
        <end position="251"/>
    </location>
</feature>
<dbReference type="Pfam" id="PF04082">
    <property type="entry name" value="Fungal_trans"/>
    <property type="match status" value="1"/>
</dbReference>
<dbReference type="InterPro" id="IPR007219">
    <property type="entry name" value="XnlR_reg_dom"/>
</dbReference>
<keyword evidence="6" id="KW-1185">Reference proteome</keyword>
<dbReference type="PROSITE" id="PS00463">
    <property type="entry name" value="ZN2_CY6_FUNGAL_1"/>
    <property type="match status" value="1"/>
</dbReference>